<dbReference type="EMBL" id="CAJVQC010017863">
    <property type="protein sequence ID" value="CAG8688814.1"/>
    <property type="molecule type" value="Genomic_DNA"/>
</dbReference>
<comment type="caution">
    <text evidence="1">The sequence shown here is derived from an EMBL/GenBank/DDBJ whole genome shotgun (WGS) entry which is preliminary data.</text>
</comment>
<dbReference type="Proteomes" id="UP000789920">
    <property type="component" value="Unassembled WGS sequence"/>
</dbReference>
<protein>
    <submittedName>
        <fullName evidence="1">18488_t:CDS:1</fullName>
    </submittedName>
</protein>
<keyword evidence="2" id="KW-1185">Reference proteome</keyword>
<sequence length="424" mass="49515">STNKEQINKIKEIKLSDSELLQKISMHMKNVENFIRNKDAYDKLLNPNDFIIDEETQARGRSDRLDLQVGILKTINGSQDIIQYIGLVTINSQQFLVTEWAEYGTLREYYEMKSPDITIRARLALEIARGLNYLNAYKIFHHDVRSENVLVDYLEIAKITNFEWSRDFKEPSFMEIIRYMAPEKIKDNKILYNSKYEVAMNLKFSNHDVPKQWKSLVYETTQYRARDRPEMNEILWKIRIINRSIKTTVLNASESDSDLPMLSFEEAVELTNLKSSSKDSKERAWKTIAKYSERDNDFTEKYWKGNYLFHKLINFPYSDDERMQLAADAFKEAADAFKEAADGANILDAQSTYASCIYKKDPYTAIKKAAEQNYTVAMHNLVLLYYNGKYVDADKKKGEYWLRRAVDGNLEASINFCTKNGITL</sequence>
<feature type="non-terminal residue" evidence="1">
    <location>
        <position position="1"/>
    </location>
</feature>
<organism evidence="1 2">
    <name type="scientific">Racocetra persica</name>
    <dbReference type="NCBI Taxonomy" id="160502"/>
    <lineage>
        <taxon>Eukaryota</taxon>
        <taxon>Fungi</taxon>
        <taxon>Fungi incertae sedis</taxon>
        <taxon>Mucoromycota</taxon>
        <taxon>Glomeromycotina</taxon>
        <taxon>Glomeromycetes</taxon>
        <taxon>Diversisporales</taxon>
        <taxon>Gigasporaceae</taxon>
        <taxon>Racocetra</taxon>
    </lineage>
</organism>
<proteinExistence type="predicted"/>
<evidence type="ECO:0000313" key="2">
    <source>
        <dbReference type="Proteomes" id="UP000789920"/>
    </source>
</evidence>
<accession>A0ACA9P447</accession>
<name>A0ACA9P447_9GLOM</name>
<gene>
    <name evidence="1" type="ORF">RPERSI_LOCUS9437</name>
</gene>
<reference evidence="1" key="1">
    <citation type="submission" date="2021-06" db="EMBL/GenBank/DDBJ databases">
        <authorList>
            <person name="Kallberg Y."/>
            <person name="Tangrot J."/>
            <person name="Rosling A."/>
        </authorList>
    </citation>
    <scope>NUCLEOTIDE SEQUENCE</scope>
    <source>
        <strain evidence="1">MA461A</strain>
    </source>
</reference>
<evidence type="ECO:0000313" key="1">
    <source>
        <dbReference type="EMBL" id="CAG8688814.1"/>
    </source>
</evidence>